<gene>
    <name evidence="2" type="ORF">TM51_03987</name>
</gene>
<comment type="caution">
    <text evidence="2">The sequence shown here is derived from an EMBL/GenBank/DDBJ whole genome shotgun (WGS) entry which is preliminary data.</text>
</comment>
<dbReference type="AlphaFoldDB" id="A0A9P2TC57"/>
<dbReference type="RefSeq" id="WP_016188311.1">
    <property type="nucleotide sequence ID" value="NZ_AOSG01000018.1"/>
</dbReference>
<evidence type="ECO:0000256" key="1">
    <source>
        <dbReference type="SAM" id="Coils"/>
    </source>
</evidence>
<proteinExistence type="predicted"/>
<name>A0A9P2TC57_THEFU</name>
<dbReference type="EMBL" id="AOSG01000018">
    <property type="protein sequence ID" value="EOR72275.1"/>
    <property type="molecule type" value="Genomic_DNA"/>
</dbReference>
<keyword evidence="1" id="KW-0175">Coiled coil</keyword>
<feature type="coiled-coil region" evidence="1">
    <location>
        <begin position="8"/>
        <end position="35"/>
    </location>
</feature>
<accession>A0A9P2TC57</accession>
<protein>
    <submittedName>
        <fullName evidence="2">Uncharacterized protein</fullName>
    </submittedName>
</protein>
<dbReference type="Proteomes" id="UP000014184">
    <property type="component" value="Unassembled WGS sequence"/>
</dbReference>
<reference evidence="2 3" key="1">
    <citation type="journal article" date="2013" name="Genome Announc.">
        <title>Draft Genome Sequence of the Lignocellulose Decomposer Thermobifida fusca Strain TM51.</title>
        <authorList>
            <person name="Toth A."/>
            <person name="Barna T."/>
            <person name="Nagy I."/>
            <person name="Horvath B."/>
            <person name="Nagy I."/>
            <person name="Tancsics A."/>
            <person name="Kriszt B."/>
            <person name="Baka E."/>
            <person name="Fekete C."/>
            <person name="Kukolya J."/>
        </authorList>
    </citation>
    <scope>NUCLEOTIDE SEQUENCE [LARGE SCALE GENOMIC DNA]</scope>
    <source>
        <strain evidence="2 3">TM51</strain>
    </source>
</reference>
<keyword evidence="3" id="KW-1185">Reference proteome</keyword>
<evidence type="ECO:0000313" key="3">
    <source>
        <dbReference type="Proteomes" id="UP000014184"/>
    </source>
</evidence>
<organism evidence="2 3">
    <name type="scientific">Thermobifida fusca TM51</name>
    <dbReference type="NCBI Taxonomy" id="1169414"/>
    <lineage>
        <taxon>Bacteria</taxon>
        <taxon>Bacillati</taxon>
        <taxon>Actinomycetota</taxon>
        <taxon>Actinomycetes</taxon>
        <taxon>Streptosporangiales</taxon>
        <taxon>Nocardiopsidaceae</taxon>
        <taxon>Thermobifida</taxon>
    </lineage>
</organism>
<sequence>MLRDREALEEFKDLKKRLNIEFAALDQRLTEISQQISEYSTQISDDLDDFHYPRLKRCIGGLATTVHCLDEAPLRVYAALSRVAKDVLLDDRGTDFWAIPGKIGYTPSGEIPRWQEEGQDPLTAEDDLDDPAVDEEEAEEEHAVELLDQISRTADYIRALCSSLAEIWTAARSAAEIGDDSALTFELAKLRALPAALDSALDEWAYQVDLLYEVSPESLGYVRAVVPLTPGQLELF</sequence>
<evidence type="ECO:0000313" key="2">
    <source>
        <dbReference type="EMBL" id="EOR72275.1"/>
    </source>
</evidence>